<reference evidence="2" key="1">
    <citation type="journal article" date="2021" name="PeerJ">
        <title>Extensive microbial diversity within the chicken gut microbiome revealed by metagenomics and culture.</title>
        <authorList>
            <person name="Gilroy R."/>
            <person name="Ravi A."/>
            <person name="Getino M."/>
            <person name="Pursley I."/>
            <person name="Horton D.L."/>
            <person name="Alikhan N.F."/>
            <person name="Baker D."/>
            <person name="Gharbi K."/>
            <person name="Hall N."/>
            <person name="Watson M."/>
            <person name="Adriaenssens E.M."/>
            <person name="Foster-Nyarko E."/>
            <person name="Jarju S."/>
            <person name="Secka A."/>
            <person name="Antonio M."/>
            <person name="Oren A."/>
            <person name="Chaudhuri R.R."/>
            <person name="La Ragione R."/>
            <person name="Hildebrand F."/>
            <person name="Pallen M.J."/>
        </authorList>
    </citation>
    <scope>NUCLEOTIDE SEQUENCE</scope>
    <source>
        <strain evidence="2">Gambia2-208</strain>
    </source>
</reference>
<sequence>MKKKLFAYLLALVGMATFSACTEEAGTEPGGDSQPSVVLYQYTVSANEGNADNDTHLRVAVNNQVSDIYYLAEPTDTHDAYIESNGEEAYSQYVVDNGTQATVTDGVADFYVTGLFGAYTITVVGVGHNNSLCAANATFFGYTWNTLATGRVVAALLDGTFEFTVAPGFTLQQRDDNPDVYRIPNLYGNGNHLIIQAQGEPQTETDDFFQQEGVSYKTVVFETMGTPYSYGDYGQISLSDYATYAGDQSYLYYNRLYANNYLYAQSIYTVSAGYLAQGYVQFVPD</sequence>
<evidence type="ECO:0000313" key="3">
    <source>
        <dbReference type="Proteomes" id="UP000886851"/>
    </source>
</evidence>
<keyword evidence="1" id="KW-0732">Signal</keyword>
<gene>
    <name evidence="2" type="ORF">H9824_07445</name>
</gene>
<dbReference type="EMBL" id="DXCV01000049">
    <property type="protein sequence ID" value="HIY88520.1"/>
    <property type="molecule type" value="Genomic_DNA"/>
</dbReference>
<feature type="signal peptide" evidence="1">
    <location>
        <begin position="1"/>
        <end position="22"/>
    </location>
</feature>
<evidence type="ECO:0008006" key="4">
    <source>
        <dbReference type="Google" id="ProtNLM"/>
    </source>
</evidence>
<evidence type="ECO:0000313" key="2">
    <source>
        <dbReference type="EMBL" id="HIY88520.1"/>
    </source>
</evidence>
<name>A0A9D1ZHY9_9BACE</name>
<feature type="chain" id="PRO_5039263656" description="Lipoprotein" evidence="1">
    <location>
        <begin position="23"/>
        <end position="285"/>
    </location>
</feature>
<accession>A0A9D1ZHY9</accession>
<evidence type="ECO:0000256" key="1">
    <source>
        <dbReference type="SAM" id="SignalP"/>
    </source>
</evidence>
<proteinExistence type="predicted"/>
<reference evidence="2" key="2">
    <citation type="submission" date="2021-04" db="EMBL/GenBank/DDBJ databases">
        <authorList>
            <person name="Gilroy R."/>
        </authorList>
    </citation>
    <scope>NUCLEOTIDE SEQUENCE</scope>
    <source>
        <strain evidence="2">Gambia2-208</strain>
    </source>
</reference>
<organism evidence="2 3">
    <name type="scientific">Candidatus Bacteroides pullicola</name>
    <dbReference type="NCBI Taxonomy" id="2838475"/>
    <lineage>
        <taxon>Bacteria</taxon>
        <taxon>Pseudomonadati</taxon>
        <taxon>Bacteroidota</taxon>
        <taxon>Bacteroidia</taxon>
        <taxon>Bacteroidales</taxon>
        <taxon>Bacteroidaceae</taxon>
        <taxon>Bacteroides</taxon>
    </lineage>
</organism>
<dbReference type="AlphaFoldDB" id="A0A9D1ZHY9"/>
<dbReference type="PROSITE" id="PS51257">
    <property type="entry name" value="PROKAR_LIPOPROTEIN"/>
    <property type="match status" value="1"/>
</dbReference>
<comment type="caution">
    <text evidence="2">The sequence shown here is derived from an EMBL/GenBank/DDBJ whole genome shotgun (WGS) entry which is preliminary data.</text>
</comment>
<protein>
    <recommendedName>
        <fullName evidence="4">Lipoprotein</fullName>
    </recommendedName>
</protein>
<dbReference type="Proteomes" id="UP000886851">
    <property type="component" value="Unassembled WGS sequence"/>
</dbReference>